<dbReference type="EMBL" id="KZ303850">
    <property type="protein sequence ID" value="PHZ12054.1"/>
    <property type="molecule type" value="Genomic_DNA"/>
</dbReference>
<dbReference type="InterPro" id="IPR003788">
    <property type="entry name" value="NDUFAF7"/>
</dbReference>
<comment type="function">
    <text evidence="7">Arginine methyltransferase involved in the assembly or stability of mitochondrial NADH:ubiquinone oxidoreductase complex (complex I).</text>
</comment>
<dbReference type="GO" id="GO:0005739">
    <property type="term" value="C:mitochondrion"/>
    <property type="evidence" value="ECO:0007669"/>
    <property type="project" value="UniProtKB-SubCell"/>
</dbReference>
<accession>A0A2G4STH3</accession>
<dbReference type="SUPFAM" id="SSF53335">
    <property type="entry name" value="S-adenosyl-L-methionine-dependent methyltransferases"/>
    <property type="match status" value="1"/>
</dbReference>
<dbReference type="GeneID" id="35436662"/>
<dbReference type="Pfam" id="PF02636">
    <property type="entry name" value="Methyltransf_28"/>
    <property type="match status" value="1"/>
</dbReference>
<dbReference type="GO" id="GO:0035243">
    <property type="term" value="F:protein-arginine omega-N symmetric methyltransferase activity"/>
    <property type="evidence" value="ECO:0007669"/>
    <property type="project" value="UniProtKB-EC"/>
</dbReference>
<comment type="similarity">
    <text evidence="2 7">Belongs to the NDUFAF7 family.</text>
</comment>
<dbReference type="GO" id="GO:0032259">
    <property type="term" value="P:methylation"/>
    <property type="evidence" value="ECO:0007669"/>
    <property type="project" value="UniProtKB-KW"/>
</dbReference>
<dbReference type="STRING" id="1340429.A0A2G4STH3"/>
<keyword evidence="9" id="KW-1185">Reference proteome</keyword>
<evidence type="ECO:0000256" key="7">
    <source>
        <dbReference type="RuleBase" id="RU364114"/>
    </source>
</evidence>
<keyword evidence="5 7" id="KW-0496">Mitochondrion</keyword>
<evidence type="ECO:0000256" key="3">
    <source>
        <dbReference type="ARBA" id="ARBA00022603"/>
    </source>
</evidence>
<dbReference type="PANTHER" id="PTHR12049:SF5">
    <property type="entry name" value="PROTEIN ARGININE METHYLTRANSFERASE NDUFAF7 HOMOLOG, MITOCHONDRIAL"/>
    <property type="match status" value="1"/>
</dbReference>
<comment type="catalytic activity">
    <reaction evidence="6 7">
        <text>L-arginyl-[protein] + 2 S-adenosyl-L-methionine = N(omega),N(omega)'-dimethyl-L-arginyl-[protein] + 2 S-adenosyl-L-homocysteine + 2 H(+)</text>
        <dbReference type="Rhea" id="RHEA:48108"/>
        <dbReference type="Rhea" id="RHEA-COMP:10532"/>
        <dbReference type="Rhea" id="RHEA-COMP:11992"/>
        <dbReference type="ChEBI" id="CHEBI:15378"/>
        <dbReference type="ChEBI" id="CHEBI:29965"/>
        <dbReference type="ChEBI" id="CHEBI:57856"/>
        <dbReference type="ChEBI" id="CHEBI:59789"/>
        <dbReference type="ChEBI" id="CHEBI:88221"/>
        <dbReference type="EC" id="2.1.1.320"/>
    </reaction>
</comment>
<dbReference type="RefSeq" id="XP_023465762.1">
    <property type="nucleotide sequence ID" value="XM_023605672.1"/>
</dbReference>
<keyword evidence="3 7" id="KW-0489">Methyltransferase</keyword>
<dbReference type="AlphaFoldDB" id="A0A2G4STH3"/>
<dbReference type="Gene3D" id="3.40.50.12710">
    <property type="match status" value="1"/>
</dbReference>
<sequence length="416" mass="49657">MYSRTILYHSSQPFRQIKRYYGFFTPFFIHKKNTVEEYESYSLKTSQDTKSHILPPVRTKMLVRDFIDDSLYNPQYGFFSKKPAWVTSSKEYKKDEDYVDSMSSFARTHGAAHPHYGHSHTELFQPWFGRAVAKYMVTEYKLTLYPHRDLVIYEMNGGNGRLMPYILDYIRQYEPSVYQRTQYNLIEPTFMSTAREPLPQHDCPIARFDQSIFDWNRVVTEQCFVLGLEVMTRLGHDMIQSRDNTQYQGLVCIDSQGHHHQLFEPVGNDPLINRYLTFRKKLKTPSSDRAWRQFRLSLANSYEFIPTRLFQLLDILRTYFPGHRLILTDYSHLPYTIEGINAPMVQTCYKDRMVRCKTFRLPPGWYDIMFPINFELVKEMYLLMSHKNVKLLSYEDFVERYERTKKRSSNVKILLT</sequence>
<gene>
    <name evidence="8" type="ORF">RHIMIDRAFT_139525</name>
</gene>
<dbReference type="Proteomes" id="UP000242254">
    <property type="component" value="Unassembled WGS sequence"/>
</dbReference>
<name>A0A2G4STH3_RHIZD</name>
<dbReference type="InterPro" id="IPR038375">
    <property type="entry name" value="NDUFAF7_sf"/>
</dbReference>
<dbReference type="EC" id="2.1.1.320" evidence="7"/>
<evidence type="ECO:0000256" key="2">
    <source>
        <dbReference type="ARBA" id="ARBA00005891"/>
    </source>
</evidence>
<evidence type="ECO:0000256" key="5">
    <source>
        <dbReference type="ARBA" id="ARBA00023128"/>
    </source>
</evidence>
<organism evidence="8 9">
    <name type="scientific">Rhizopus microsporus ATCC 52813</name>
    <dbReference type="NCBI Taxonomy" id="1340429"/>
    <lineage>
        <taxon>Eukaryota</taxon>
        <taxon>Fungi</taxon>
        <taxon>Fungi incertae sedis</taxon>
        <taxon>Mucoromycota</taxon>
        <taxon>Mucoromycotina</taxon>
        <taxon>Mucoromycetes</taxon>
        <taxon>Mucorales</taxon>
        <taxon>Mucorineae</taxon>
        <taxon>Rhizopodaceae</taxon>
        <taxon>Rhizopus</taxon>
    </lineage>
</organism>
<evidence type="ECO:0000313" key="9">
    <source>
        <dbReference type="Proteomes" id="UP000242254"/>
    </source>
</evidence>
<dbReference type="PANTHER" id="PTHR12049">
    <property type="entry name" value="PROTEIN ARGININE METHYLTRANSFERASE NDUFAF7, MITOCHONDRIAL"/>
    <property type="match status" value="1"/>
</dbReference>
<keyword evidence="4 7" id="KW-0808">Transferase</keyword>
<evidence type="ECO:0000256" key="4">
    <source>
        <dbReference type="ARBA" id="ARBA00022679"/>
    </source>
</evidence>
<dbReference type="InterPro" id="IPR029063">
    <property type="entry name" value="SAM-dependent_MTases_sf"/>
</dbReference>
<comment type="subcellular location">
    <subcellularLocation>
        <location evidence="1 7">Mitochondrion</location>
    </subcellularLocation>
</comment>
<evidence type="ECO:0000256" key="6">
    <source>
        <dbReference type="ARBA" id="ARBA00048612"/>
    </source>
</evidence>
<reference evidence="8 9" key="1">
    <citation type="journal article" date="2016" name="Proc. Natl. Acad. Sci. U.S.A.">
        <title>Lipid metabolic changes in an early divergent fungus govern the establishment of a mutualistic symbiosis with endobacteria.</title>
        <authorList>
            <person name="Lastovetsky O.A."/>
            <person name="Gaspar M.L."/>
            <person name="Mondo S.J."/>
            <person name="LaButti K.M."/>
            <person name="Sandor L."/>
            <person name="Grigoriev I.V."/>
            <person name="Henry S.A."/>
            <person name="Pawlowska T.E."/>
        </authorList>
    </citation>
    <scope>NUCLEOTIDE SEQUENCE [LARGE SCALE GENOMIC DNA]</scope>
    <source>
        <strain evidence="8 9">ATCC 52813</strain>
    </source>
</reference>
<evidence type="ECO:0000313" key="8">
    <source>
        <dbReference type="EMBL" id="PHZ12054.1"/>
    </source>
</evidence>
<proteinExistence type="inferred from homology"/>
<protein>
    <recommendedName>
        <fullName evidence="7">Protein arginine methyltransferase NDUFAF7</fullName>
        <ecNumber evidence="7">2.1.1.320</ecNumber>
    </recommendedName>
</protein>
<evidence type="ECO:0000256" key="1">
    <source>
        <dbReference type="ARBA" id="ARBA00004173"/>
    </source>
</evidence>